<evidence type="ECO:0000313" key="2">
    <source>
        <dbReference type="Proteomes" id="UP000276133"/>
    </source>
</evidence>
<sequence>MLVDRRSSFSQISSESNGDCEFVNRTSEVYKRTKKNELFNSEKDSYKNFSELDIICIAGIGRAYSKILKINGFSKLSDMMGQLLILKKNEEYFIDWLNMLGIDMHNAGPIILFY</sequence>
<dbReference type="Pfam" id="PF02961">
    <property type="entry name" value="SAM_BAF"/>
    <property type="match status" value="1"/>
</dbReference>
<reference evidence="1 2" key="1">
    <citation type="journal article" date="2018" name="Sci. Rep.">
        <title>Genomic signatures of local adaptation to the degree of environmental predictability in rotifers.</title>
        <authorList>
            <person name="Franch-Gras L."/>
            <person name="Hahn C."/>
            <person name="Garcia-Roger E.M."/>
            <person name="Carmona M.J."/>
            <person name="Serra M."/>
            <person name="Gomez A."/>
        </authorList>
    </citation>
    <scope>NUCLEOTIDE SEQUENCE [LARGE SCALE GENOMIC DNA]</scope>
    <source>
        <strain evidence="1">HYR1</strain>
    </source>
</reference>
<name>A0A3M7PU27_BRAPC</name>
<gene>
    <name evidence="1" type="ORF">BpHYR1_028531</name>
</gene>
<dbReference type="Gene3D" id="1.10.150.40">
    <property type="entry name" value="Barrier-to-autointegration factor, BAF"/>
    <property type="match status" value="1"/>
</dbReference>
<proteinExistence type="predicted"/>
<keyword evidence="2" id="KW-1185">Reference proteome</keyword>
<evidence type="ECO:0000313" key="1">
    <source>
        <dbReference type="EMBL" id="RNA02667.1"/>
    </source>
</evidence>
<dbReference type="SUPFAM" id="SSF47798">
    <property type="entry name" value="Barrier-to-autointegration factor, BAF"/>
    <property type="match status" value="1"/>
</dbReference>
<protein>
    <submittedName>
        <fullName evidence="1">Barrier to autointegration factor</fullName>
    </submittedName>
</protein>
<dbReference type="Proteomes" id="UP000276133">
    <property type="component" value="Unassembled WGS sequence"/>
</dbReference>
<dbReference type="GO" id="GO:0003677">
    <property type="term" value="F:DNA binding"/>
    <property type="evidence" value="ECO:0007669"/>
    <property type="project" value="InterPro"/>
</dbReference>
<dbReference type="EMBL" id="REGN01008794">
    <property type="protein sequence ID" value="RNA02667.1"/>
    <property type="molecule type" value="Genomic_DNA"/>
</dbReference>
<accession>A0A3M7PU27</accession>
<comment type="caution">
    <text evidence="1">The sequence shown here is derived from an EMBL/GenBank/DDBJ whole genome shotgun (WGS) entry which is preliminary data.</text>
</comment>
<dbReference type="InterPro" id="IPR036617">
    <property type="entry name" value="BAF_sf"/>
</dbReference>
<organism evidence="1 2">
    <name type="scientific">Brachionus plicatilis</name>
    <name type="common">Marine rotifer</name>
    <name type="synonym">Brachionus muelleri</name>
    <dbReference type="NCBI Taxonomy" id="10195"/>
    <lineage>
        <taxon>Eukaryota</taxon>
        <taxon>Metazoa</taxon>
        <taxon>Spiralia</taxon>
        <taxon>Gnathifera</taxon>
        <taxon>Rotifera</taxon>
        <taxon>Eurotatoria</taxon>
        <taxon>Monogononta</taxon>
        <taxon>Pseudotrocha</taxon>
        <taxon>Ploima</taxon>
        <taxon>Brachionidae</taxon>
        <taxon>Brachionus</taxon>
    </lineage>
</organism>
<dbReference type="InterPro" id="IPR004122">
    <property type="entry name" value="BAF_prot"/>
</dbReference>
<dbReference type="AlphaFoldDB" id="A0A3M7PU27"/>